<evidence type="ECO:0000256" key="5">
    <source>
        <dbReference type="PROSITE-ProRule" id="PRU01240"/>
    </source>
</evidence>
<comment type="similarity">
    <text evidence="1 5">Belongs to the peptidase S8 family.</text>
</comment>
<evidence type="ECO:0000256" key="4">
    <source>
        <dbReference type="ARBA" id="ARBA00022825"/>
    </source>
</evidence>
<comment type="caution">
    <text evidence="10">The sequence shown here is derived from an EMBL/GenBank/DDBJ whole genome shotgun (WGS) entry which is preliminary data.</text>
</comment>
<keyword evidence="8" id="KW-0732">Signal</keyword>
<dbReference type="InterPro" id="IPR036852">
    <property type="entry name" value="Peptidase_S8/S53_dom_sf"/>
</dbReference>
<sequence>MMRRWLGTVSVSAVALGALVVPGTAWADQIRDSEWMINALRLKEAHAIATGEGVTVGILDTGVDGTHPDLVGQVVGGKDSYSPAGDGQKDYVGHGTGMASLIAGRGHGVGGGDGVLGVAPGAKILSYGAWPEGTEKYDQGELNKGLRWLIDSGADVILLAYSGGTPDTSEHSLIKEAKQKGIPLVSSSGNLPDDTGLGAPGTYPEVNVIGGTTKDGVHSSAARSDPLIRVAAPSEKVVSAWRDGGYSDISGTSKSAAIVAGVFALMKAHWPDISPDDMAMRLARTADDKGEPGRDSDYGWGLVNVVRALTESVDPVDPARPYHPATDPIDTSDESRVLTSDADSGMNWPLIAAGTGALVLGGVIVLVLVMKRRRSRAS</sequence>
<dbReference type="PROSITE" id="PS51892">
    <property type="entry name" value="SUBTILASE"/>
    <property type="match status" value="1"/>
</dbReference>
<evidence type="ECO:0000256" key="6">
    <source>
        <dbReference type="SAM" id="MobiDB-lite"/>
    </source>
</evidence>
<protein>
    <submittedName>
        <fullName evidence="10">Type VII secretion-associated serine protease</fullName>
    </submittedName>
</protein>
<evidence type="ECO:0000259" key="9">
    <source>
        <dbReference type="Pfam" id="PF00082"/>
    </source>
</evidence>
<feature type="region of interest" description="Disordered" evidence="6">
    <location>
        <begin position="315"/>
        <end position="340"/>
    </location>
</feature>
<dbReference type="InterPro" id="IPR000209">
    <property type="entry name" value="Peptidase_S8/S53_dom"/>
</dbReference>
<keyword evidence="4 5" id="KW-0720">Serine protease</keyword>
<dbReference type="AlphaFoldDB" id="A0A9W6SK35"/>
<feature type="active site" description="Charge relay system" evidence="5">
    <location>
        <position position="253"/>
    </location>
</feature>
<evidence type="ECO:0000313" key="11">
    <source>
        <dbReference type="Proteomes" id="UP001165079"/>
    </source>
</evidence>
<keyword evidence="3 5" id="KW-0378">Hydrolase</keyword>
<dbReference type="GO" id="GO:0004252">
    <property type="term" value="F:serine-type endopeptidase activity"/>
    <property type="evidence" value="ECO:0007669"/>
    <property type="project" value="UniProtKB-UniRule"/>
</dbReference>
<feature type="transmembrane region" description="Helical" evidence="7">
    <location>
        <begin position="348"/>
        <end position="369"/>
    </location>
</feature>
<dbReference type="GO" id="GO:0006508">
    <property type="term" value="P:proteolysis"/>
    <property type="evidence" value="ECO:0007669"/>
    <property type="project" value="UniProtKB-KW"/>
</dbReference>
<feature type="signal peptide" evidence="8">
    <location>
        <begin position="1"/>
        <end position="27"/>
    </location>
</feature>
<dbReference type="InterPro" id="IPR015500">
    <property type="entry name" value="Peptidase_S8_subtilisin-rel"/>
</dbReference>
<dbReference type="SUPFAM" id="SSF52743">
    <property type="entry name" value="Subtilisin-like"/>
    <property type="match status" value="1"/>
</dbReference>
<gene>
    <name evidence="10" type="ORF">Afil01_24950</name>
</gene>
<dbReference type="InterPro" id="IPR050131">
    <property type="entry name" value="Peptidase_S8_subtilisin-like"/>
</dbReference>
<dbReference type="PROSITE" id="PS00136">
    <property type="entry name" value="SUBTILASE_ASP"/>
    <property type="match status" value="1"/>
</dbReference>
<organism evidence="10 11">
    <name type="scientific">Actinorhabdospora filicis</name>
    <dbReference type="NCBI Taxonomy" id="1785913"/>
    <lineage>
        <taxon>Bacteria</taxon>
        <taxon>Bacillati</taxon>
        <taxon>Actinomycetota</taxon>
        <taxon>Actinomycetes</taxon>
        <taxon>Micromonosporales</taxon>
        <taxon>Micromonosporaceae</taxon>
        <taxon>Actinorhabdospora</taxon>
    </lineage>
</organism>
<feature type="active site" description="Charge relay system" evidence="5">
    <location>
        <position position="60"/>
    </location>
</feature>
<dbReference type="PANTHER" id="PTHR43806">
    <property type="entry name" value="PEPTIDASE S8"/>
    <property type="match status" value="1"/>
</dbReference>
<evidence type="ECO:0000256" key="7">
    <source>
        <dbReference type="SAM" id="Phobius"/>
    </source>
</evidence>
<evidence type="ECO:0000256" key="1">
    <source>
        <dbReference type="ARBA" id="ARBA00011073"/>
    </source>
</evidence>
<name>A0A9W6SK35_9ACTN</name>
<evidence type="ECO:0000256" key="3">
    <source>
        <dbReference type="ARBA" id="ARBA00022801"/>
    </source>
</evidence>
<keyword evidence="11" id="KW-1185">Reference proteome</keyword>
<dbReference type="Gene3D" id="3.40.50.200">
    <property type="entry name" value="Peptidase S8/S53 domain"/>
    <property type="match status" value="1"/>
</dbReference>
<feature type="domain" description="Peptidase S8/S53" evidence="9">
    <location>
        <begin position="51"/>
        <end position="301"/>
    </location>
</feature>
<accession>A0A9W6SK35</accession>
<keyword evidence="7" id="KW-0472">Membrane</keyword>
<evidence type="ECO:0000256" key="2">
    <source>
        <dbReference type="ARBA" id="ARBA00022670"/>
    </source>
</evidence>
<dbReference type="RefSeq" id="WP_285662966.1">
    <property type="nucleotide sequence ID" value="NZ_BSTX01000001.1"/>
</dbReference>
<keyword evidence="2 5" id="KW-0645">Protease</keyword>
<reference evidence="10" key="1">
    <citation type="submission" date="2023-03" db="EMBL/GenBank/DDBJ databases">
        <title>Actinorhabdospora filicis NBRC 111898.</title>
        <authorList>
            <person name="Ichikawa N."/>
            <person name="Sato H."/>
            <person name="Tonouchi N."/>
        </authorList>
    </citation>
    <scope>NUCLEOTIDE SEQUENCE</scope>
    <source>
        <strain evidence="10">NBRC 111898</strain>
    </source>
</reference>
<evidence type="ECO:0000256" key="8">
    <source>
        <dbReference type="SAM" id="SignalP"/>
    </source>
</evidence>
<feature type="active site" description="Charge relay system" evidence="5">
    <location>
        <position position="94"/>
    </location>
</feature>
<dbReference type="InterPro" id="IPR023827">
    <property type="entry name" value="Peptidase_S8_Asp-AS"/>
</dbReference>
<dbReference type="PRINTS" id="PR00723">
    <property type="entry name" value="SUBTILISIN"/>
</dbReference>
<dbReference type="EMBL" id="BSTX01000001">
    <property type="protein sequence ID" value="GLZ77688.1"/>
    <property type="molecule type" value="Genomic_DNA"/>
</dbReference>
<dbReference type="Pfam" id="PF00082">
    <property type="entry name" value="Peptidase_S8"/>
    <property type="match status" value="1"/>
</dbReference>
<keyword evidence="7" id="KW-1133">Transmembrane helix</keyword>
<feature type="chain" id="PRO_5040769277" evidence="8">
    <location>
        <begin position="28"/>
        <end position="378"/>
    </location>
</feature>
<keyword evidence="7" id="KW-0812">Transmembrane</keyword>
<proteinExistence type="inferred from homology"/>
<dbReference type="Proteomes" id="UP001165079">
    <property type="component" value="Unassembled WGS sequence"/>
</dbReference>
<dbReference type="PANTHER" id="PTHR43806:SF11">
    <property type="entry name" value="CEREVISIN-RELATED"/>
    <property type="match status" value="1"/>
</dbReference>
<evidence type="ECO:0000313" key="10">
    <source>
        <dbReference type="EMBL" id="GLZ77688.1"/>
    </source>
</evidence>